<dbReference type="InterPro" id="IPR001584">
    <property type="entry name" value="Integrase_cat-core"/>
</dbReference>
<dbReference type="Proteomes" id="UP000325315">
    <property type="component" value="Unassembled WGS sequence"/>
</dbReference>
<organism evidence="2 3">
    <name type="scientific">Gossypium australe</name>
    <dbReference type="NCBI Taxonomy" id="47621"/>
    <lineage>
        <taxon>Eukaryota</taxon>
        <taxon>Viridiplantae</taxon>
        <taxon>Streptophyta</taxon>
        <taxon>Embryophyta</taxon>
        <taxon>Tracheophyta</taxon>
        <taxon>Spermatophyta</taxon>
        <taxon>Magnoliopsida</taxon>
        <taxon>eudicotyledons</taxon>
        <taxon>Gunneridae</taxon>
        <taxon>Pentapetalae</taxon>
        <taxon>rosids</taxon>
        <taxon>malvids</taxon>
        <taxon>Malvales</taxon>
        <taxon>Malvaceae</taxon>
        <taxon>Malvoideae</taxon>
        <taxon>Gossypium</taxon>
    </lineage>
</organism>
<dbReference type="GO" id="GO:0015074">
    <property type="term" value="P:DNA integration"/>
    <property type="evidence" value="ECO:0007669"/>
    <property type="project" value="InterPro"/>
</dbReference>
<feature type="domain" description="Integrase catalytic" evidence="1">
    <location>
        <begin position="76"/>
        <end position="201"/>
    </location>
</feature>
<proteinExistence type="predicted"/>
<dbReference type="EMBL" id="SMMG02000008">
    <property type="protein sequence ID" value="KAA3463889.1"/>
    <property type="molecule type" value="Genomic_DNA"/>
</dbReference>
<dbReference type="InterPro" id="IPR012337">
    <property type="entry name" value="RNaseH-like_sf"/>
</dbReference>
<evidence type="ECO:0000313" key="2">
    <source>
        <dbReference type="EMBL" id="KAA3463889.1"/>
    </source>
</evidence>
<dbReference type="GO" id="GO:0003676">
    <property type="term" value="F:nucleic acid binding"/>
    <property type="evidence" value="ECO:0007669"/>
    <property type="project" value="InterPro"/>
</dbReference>
<protein>
    <submittedName>
        <fullName evidence="2">Transposon Ty3-I Gag-Pol polyprotein</fullName>
    </submittedName>
</protein>
<dbReference type="SUPFAM" id="SSF53098">
    <property type="entry name" value="Ribonuclease H-like"/>
    <property type="match status" value="1"/>
</dbReference>
<comment type="caution">
    <text evidence="2">The sequence shown here is derived from an EMBL/GenBank/DDBJ whole genome shotgun (WGS) entry which is preliminary data.</text>
</comment>
<dbReference type="PANTHER" id="PTHR35046">
    <property type="entry name" value="ZINC KNUCKLE (CCHC-TYPE) FAMILY PROTEIN"/>
    <property type="match status" value="1"/>
</dbReference>
<evidence type="ECO:0000259" key="1">
    <source>
        <dbReference type="PROSITE" id="PS50994"/>
    </source>
</evidence>
<evidence type="ECO:0000313" key="3">
    <source>
        <dbReference type="Proteomes" id="UP000325315"/>
    </source>
</evidence>
<name>A0A5B6V3V3_9ROSI</name>
<dbReference type="AlphaFoldDB" id="A0A5B6V3V3"/>
<accession>A0A5B6V3V3</accession>
<reference evidence="2" key="1">
    <citation type="submission" date="2019-08" db="EMBL/GenBank/DDBJ databases">
        <authorList>
            <person name="Liu F."/>
        </authorList>
    </citation>
    <scope>NUCLEOTIDE SEQUENCE [LARGE SCALE GENOMIC DNA]</scope>
    <source>
        <strain evidence="2">PA1801</strain>
        <tissue evidence="2">Leaf</tissue>
    </source>
</reference>
<dbReference type="Gene3D" id="3.30.420.10">
    <property type="entry name" value="Ribonuclease H-like superfamily/Ribonuclease H"/>
    <property type="match status" value="1"/>
</dbReference>
<gene>
    <name evidence="2" type="ORF">EPI10_008204</name>
</gene>
<keyword evidence="3" id="KW-1185">Reference proteome</keyword>
<dbReference type="InterPro" id="IPR036397">
    <property type="entry name" value="RNaseH_sf"/>
</dbReference>
<sequence>MAPCFTDQVIQTPEQQKWLGKLMGYDFEIRYRPVVKTAHHAIQSHPELQELCHRLQSNPQLLPEYAYKIYQQMKDSSLRPVGLLQPLRIPDLVFEDILMGCITGLPPSKGKTVIMVVVDRLSKYDYFTAFPGHFSNEMVVSTFVNDIMHLHGIPTTIVTDKDPYFMHTFWQELHDLQGTKLAMSTLYIPKQMFKQKLLINV</sequence>
<dbReference type="PROSITE" id="PS50994">
    <property type="entry name" value="INTEGRASE"/>
    <property type="match status" value="1"/>
</dbReference>
<dbReference type="OrthoDB" id="1430630at2759"/>
<dbReference type="PANTHER" id="PTHR35046:SF26">
    <property type="entry name" value="RNA-DIRECTED DNA POLYMERASE"/>
    <property type="match status" value="1"/>
</dbReference>